<dbReference type="InterPro" id="IPR051158">
    <property type="entry name" value="Metallophosphoesterase_sf"/>
</dbReference>
<protein>
    <submittedName>
        <fullName evidence="4">Putative metallophosphoesterase</fullName>
        <ecNumber evidence="4">3.1.-.-</ecNumber>
    </submittedName>
</protein>
<dbReference type="RefSeq" id="WP_139214975.1">
    <property type="nucleotide sequence ID" value="NZ_FOPF01000004.1"/>
</dbReference>
<organism evidence="4 5">
    <name type="scientific">Palleronia marisminoris</name>
    <dbReference type="NCBI Taxonomy" id="315423"/>
    <lineage>
        <taxon>Bacteria</taxon>
        <taxon>Pseudomonadati</taxon>
        <taxon>Pseudomonadota</taxon>
        <taxon>Alphaproteobacteria</taxon>
        <taxon>Rhodobacterales</taxon>
        <taxon>Roseobacteraceae</taxon>
        <taxon>Palleronia</taxon>
    </lineage>
</organism>
<proteinExistence type="predicted"/>
<dbReference type="GO" id="GO:0016020">
    <property type="term" value="C:membrane"/>
    <property type="evidence" value="ECO:0007669"/>
    <property type="project" value="GOC"/>
</dbReference>
<evidence type="ECO:0000256" key="1">
    <source>
        <dbReference type="ARBA" id="ARBA00022723"/>
    </source>
</evidence>
<dbReference type="Proteomes" id="UP000193870">
    <property type="component" value="Unassembled WGS sequence"/>
</dbReference>
<dbReference type="OrthoDB" id="9780884at2"/>
<dbReference type="STRING" id="315423.SAMN04488020_104179"/>
<dbReference type="GO" id="GO:0008758">
    <property type="term" value="F:UDP-2,3-diacylglucosamine hydrolase activity"/>
    <property type="evidence" value="ECO:0007669"/>
    <property type="project" value="TreeGrafter"/>
</dbReference>
<keyword evidence="2 4" id="KW-0378">Hydrolase</keyword>
<dbReference type="InterPro" id="IPR029052">
    <property type="entry name" value="Metallo-depent_PP-like"/>
</dbReference>
<evidence type="ECO:0000313" key="5">
    <source>
        <dbReference type="Proteomes" id="UP000193870"/>
    </source>
</evidence>
<accession>A0A1Y5SP63</accession>
<dbReference type="Pfam" id="PF00149">
    <property type="entry name" value="Metallophos"/>
    <property type="match status" value="1"/>
</dbReference>
<keyword evidence="5" id="KW-1185">Reference proteome</keyword>
<evidence type="ECO:0000259" key="3">
    <source>
        <dbReference type="Pfam" id="PF00149"/>
    </source>
</evidence>
<dbReference type="InterPro" id="IPR004843">
    <property type="entry name" value="Calcineurin-like_PHP"/>
</dbReference>
<feature type="domain" description="Calcineurin-like phosphoesterase" evidence="3">
    <location>
        <begin position="20"/>
        <end position="200"/>
    </location>
</feature>
<dbReference type="PANTHER" id="PTHR31302">
    <property type="entry name" value="TRANSMEMBRANE PROTEIN WITH METALLOPHOSPHOESTERASE DOMAIN-RELATED"/>
    <property type="match status" value="1"/>
</dbReference>
<reference evidence="4 5" key="1">
    <citation type="submission" date="2017-03" db="EMBL/GenBank/DDBJ databases">
        <authorList>
            <person name="Afonso C.L."/>
            <person name="Miller P.J."/>
            <person name="Scott M.A."/>
            <person name="Spackman E."/>
            <person name="Goraichik I."/>
            <person name="Dimitrov K.M."/>
            <person name="Suarez D.L."/>
            <person name="Swayne D.E."/>
        </authorList>
    </citation>
    <scope>NUCLEOTIDE SEQUENCE [LARGE SCALE GENOMIC DNA]</scope>
    <source>
        <strain evidence="4 5">CECT 7066</strain>
    </source>
</reference>
<dbReference type="SUPFAM" id="SSF56300">
    <property type="entry name" value="Metallo-dependent phosphatases"/>
    <property type="match status" value="1"/>
</dbReference>
<dbReference type="GO" id="GO:0046872">
    <property type="term" value="F:metal ion binding"/>
    <property type="evidence" value="ECO:0007669"/>
    <property type="project" value="UniProtKB-KW"/>
</dbReference>
<name>A0A1Y5SP63_9RHOB</name>
<evidence type="ECO:0000256" key="2">
    <source>
        <dbReference type="ARBA" id="ARBA00022801"/>
    </source>
</evidence>
<dbReference type="CDD" id="cd07385">
    <property type="entry name" value="MPP_YkuE_C"/>
    <property type="match status" value="1"/>
</dbReference>
<dbReference type="EMBL" id="FWFV01000004">
    <property type="protein sequence ID" value="SLN42115.1"/>
    <property type="molecule type" value="Genomic_DNA"/>
</dbReference>
<dbReference type="Gene3D" id="3.60.21.10">
    <property type="match status" value="1"/>
</dbReference>
<evidence type="ECO:0000313" key="4">
    <source>
        <dbReference type="EMBL" id="SLN42115.1"/>
    </source>
</evidence>
<gene>
    <name evidence="4" type="ORF">PAM7066_01801</name>
</gene>
<dbReference type="AlphaFoldDB" id="A0A1Y5SP63"/>
<dbReference type="EC" id="3.1.-.-" evidence="4"/>
<keyword evidence="1" id="KW-0479">Metal-binding</keyword>
<sequence length="259" mass="27528">MTAITRYRIAPRRDVAAPRIRIAVLADLHACTPFMDEARIARIVDEVQALGADVICLLGDYVGHAWASRTLKPAQVAPLLARLTAPLGVHGVMGNHDWHDDPAAKTGRAASTTWHDGLAEAGLPPLVNAARHLTAGGVAFTLAGLESQRAYSDDCGGDNVAAALAGTDPGRFTILLAHEPDIFPTLPDQVDLTLSGHTHAGQIRLFGRPWVVPSHHGRRYAYGHHAEGSKQLVVSAGVGNTGPPFRLFCPPELVLIEVG</sequence>
<dbReference type="PANTHER" id="PTHR31302:SF31">
    <property type="entry name" value="PHOSPHODIESTERASE YAEI"/>
    <property type="match status" value="1"/>
</dbReference>
<dbReference type="GO" id="GO:0009245">
    <property type="term" value="P:lipid A biosynthetic process"/>
    <property type="evidence" value="ECO:0007669"/>
    <property type="project" value="TreeGrafter"/>
</dbReference>